<dbReference type="SUPFAM" id="SSF53756">
    <property type="entry name" value="UDP-Glycosyltransferase/glycogen phosphorylase"/>
    <property type="match status" value="1"/>
</dbReference>
<sequence length="398" mass="45582">MTQSVTSMEPKRQTVLMVSEFFYPDVGGIETHICALSSRLMELGYRVVVVTRHFGGRRGIRYMSNGLKVYHIPTLFLIKPCGLPRFLDTFLIARNIFIREQVDIVHIHQTSSRYGCEFIYAAYVMGLKTVFTDHSLFSFIDLGPITLTNESDAFKPRTTPRNDGKIVIVVVSRLTERKGAHLLNDVIPIVCKRHENVEFIIGGDGPLYSTIMERIDKLYLHNRVTLLGTVPNHKVNDVLIQGDIFLNASKSESFCIAILEAVSSGLLCVATNVGGVHEVLPRDMVLLANYSPESVANRIDDAIRLLPSIDRFQFHERVRSMYSWQKVARQVSNVYDMVLKEESIKPMELIYHFWEIKSVFRPILIVVILLLYVELWIADWLHPRHEIDIAPDWSKHQT</sequence>
<accession>A0A9W5T9V9</accession>
<dbReference type="GO" id="GO:0000506">
    <property type="term" value="C:glycosylphosphatidylinositol-N-acetylglucosaminyltransferase (GPI-GnT) complex"/>
    <property type="evidence" value="ECO:0007669"/>
    <property type="project" value="TreeGrafter"/>
</dbReference>
<reference evidence="4" key="1">
    <citation type="submission" date="2019-12" db="EMBL/GenBank/DDBJ databases">
        <title>Genome sequence of Babesia ovis.</title>
        <authorList>
            <person name="Yamagishi J."/>
            <person name="Sevinc F."/>
            <person name="Xuan X."/>
        </authorList>
    </citation>
    <scope>NUCLEOTIDE SEQUENCE</scope>
    <source>
        <strain evidence="4">Selcuk</strain>
    </source>
</reference>
<dbReference type="GO" id="GO:0017176">
    <property type="term" value="F:phosphatidylinositol N-acetylglucosaminyltransferase activity"/>
    <property type="evidence" value="ECO:0007669"/>
    <property type="project" value="TreeGrafter"/>
</dbReference>
<keyword evidence="5" id="KW-1185">Reference proteome</keyword>
<feature type="domain" description="Glycosyl transferase family 1" evidence="2">
    <location>
        <begin position="156"/>
        <end position="304"/>
    </location>
</feature>
<feature type="domain" description="PIGA GPI anchor biosynthesis" evidence="3">
    <location>
        <begin position="54"/>
        <end position="141"/>
    </location>
</feature>
<keyword evidence="1 4" id="KW-0328">Glycosyltransferase</keyword>
<dbReference type="InterPro" id="IPR001296">
    <property type="entry name" value="Glyco_trans_1"/>
</dbReference>
<evidence type="ECO:0000313" key="4">
    <source>
        <dbReference type="EMBL" id="GFE53451.1"/>
    </source>
</evidence>
<dbReference type="OrthoDB" id="734129at2759"/>
<evidence type="ECO:0000259" key="2">
    <source>
        <dbReference type="Pfam" id="PF00534"/>
    </source>
</evidence>
<evidence type="ECO:0000313" key="5">
    <source>
        <dbReference type="Proteomes" id="UP001057455"/>
    </source>
</evidence>
<dbReference type="AlphaFoldDB" id="A0A9W5T9V9"/>
<evidence type="ECO:0000259" key="3">
    <source>
        <dbReference type="Pfam" id="PF08288"/>
    </source>
</evidence>
<dbReference type="PANTHER" id="PTHR45871">
    <property type="entry name" value="N-ACETYLGLUCOSAMINYL-PHOSPHATIDYLINOSITOL BIOSYNTHETIC PROTEIN"/>
    <property type="match status" value="1"/>
</dbReference>
<dbReference type="Pfam" id="PF08288">
    <property type="entry name" value="PIGA"/>
    <property type="match status" value="1"/>
</dbReference>
<organism evidence="4 5">
    <name type="scientific">Babesia ovis</name>
    <dbReference type="NCBI Taxonomy" id="5869"/>
    <lineage>
        <taxon>Eukaryota</taxon>
        <taxon>Sar</taxon>
        <taxon>Alveolata</taxon>
        <taxon>Apicomplexa</taxon>
        <taxon>Aconoidasida</taxon>
        <taxon>Piroplasmida</taxon>
        <taxon>Babesiidae</taxon>
        <taxon>Babesia</taxon>
    </lineage>
</organism>
<dbReference type="Gene3D" id="3.40.50.2000">
    <property type="entry name" value="Glycogen Phosphorylase B"/>
    <property type="match status" value="2"/>
</dbReference>
<comment type="caution">
    <text evidence="4">The sequence shown here is derived from an EMBL/GenBank/DDBJ whole genome shotgun (WGS) entry which is preliminary data.</text>
</comment>
<dbReference type="Pfam" id="PF00534">
    <property type="entry name" value="Glycos_transf_1"/>
    <property type="match status" value="1"/>
</dbReference>
<evidence type="ECO:0000256" key="1">
    <source>
        <dbReference type="ARBA" id="ARBA00022676"/>
    </source>
</evidence>
<gene>
    <name evidence="4" type="ORF">BaOVIS_008550</name>
</gene>
<dbReference type="EMBL" id="BLIY01000006">
    <property type="protein sequence ID" value="GFE53451.1"/>
    <property type="molecule type" value="Genomic_DNA"/>
</dbReference>
<dbReference type="InterPro" id="IPR013234">
    <property type="entry name" value="PIGA_GPI_anchor_biosynthesis"/>
</dbReference>
<name>A0A9W5T9V9_BABOV</name>
<dbReference type="Proteomes" id="UP001057455">
    <property type="component" value="Unassembled WGS sequence"/>
</dbReference>
<dbReference type="PANTHER" id="PTHR45871:SF1">
    <property type="entry name" value="PHOSPHATIDYLINOSITOL N-ACETYLGLUCOSAMINYLTRANSFERASE SUBUNIT A"/>
    <property type="match status" value="1"/>
</dbReference>
<proteinExistence type="predicted"/>
<protein>
    <submittedName>
        <fullName evidence="4">Phosphatidylinositol N-acetylglucosaminyltransferase gpi3 subunit isoform X1</fullName>
    </submittedName>
</protein>
<dbReference type="GO" id="GO:0006506">
    <property type="term" value="P:GPI anchor biosynthetic process"/>
    <property type="evidence" value="ECO:0007669"/>
    <property type="project" value="InterPro"/>
</dbReference>
<keyword evidence="1 4" id="KW-0808">Transferase</keyword>